<keyword evidence="5" id="KW-0560">Oxidoreductase</keyword>
<dbReference type="InterPro" id="IPR018168">
    <property type="entry name" value="Ubi_Hdrlase_CS"/>
</dbReference>
<keyword evidence="4" id="KW-0274">FAD</keyword>
<dbReference type="NCBIfam" id="TIGR01988">
    <property type="entry name" value="Ubi-OHases"/>
    <property type="match status" value="1"/>
</dbReference>
<keyword evidence="7" id="KW-1133">Transmembrane helix</keyword>
<evidence type="ECO:0000313" key="11">
    <source>
        <dbReference type="WBParaSite" id="BPAG_0001174201-mRNA-1"/>
    </source>
</evidence>
<evidence type="ECO:0000256" key="3">
    <source>
        <dbReference type="ARBA" id="ARBA00022630"/>
    </source>
</evidence>
<protein>
    <submittedName>
        <fullName evidence="11">FAD_binding_3 domain-containing protein</fullName>
    </submittedName>
</protein>
<proteinExistence type="inferred from homology"/>
<dbReference type="SUPFAM" id="SSF51905">
    <property type="entry name" value="FAD/NAD(P)-binding domain"/>
    <property type="match status" value="1"/>
</dbReference>
<dbReference type="WBParaSite" id="BPAG_0001174201-mRNA-1">
    <property type="protein sequence ID" value="BPAG_0001174201-mRNA-1"/>
    <property type="gene ID" value="BPAG_0001174201"/>
</dbReference>
<accession>A0A0N4TSQ8</accession>
<keyword evidence="10" id="KW-1185">Reference proteome</keyword>
<dbReference type="InterPro" id="IPR051205">
    <property type="entry name" value="UbiH/COQ6_monooxygenase"/>
</dbReference>
<reference evidence="9 10" key="2">
    <citation type="submission" date="2018-11" db="EMBL/GenBank/DDBJ databases">
        <authorList>
            <consortium name="Pathogen Informatics"/>
        </authorList>
    </citation>
    <scope>NUCLEOTIDE SEQUENCE [LARGE SCALE GENOMIC DNA]</scope>
</reference>
<feature type="transmembrane region" description="Helical" evidence="7">
    <location>
        <begin position="490"/>
        <end position="516"/>
    </location>
</feature>
<dbReference type="AlphaFoldDB" id="A0A0N4TSQ8"/>
<sequence>MVSMISRIFPLTRCSYSSTTTAIGPFYDIIIIGGGMVGNAMACSLGLNDYFKSKKILVIDSAEIKAPTKDSPYGNRVTAVSPPSILLFQKLGIWNDLVNLRVKRVDRLQVLDSCSQSSIRFAQPDPTNEVAYMIENNAIVGFLSNRIKASCPNVTVRTKAKVIDCSTPSGLDKFATVALDDGTKLQTSLIIGADGARSMVRDMLNFQYTSWGYGQSAVVANLQVEAVSFPINLFNMSSVTWSTSAEHAEELLSLPPEKFVDELNEFLTTDIHQDSVTNQFLSLTEQILKGVFSVSEKPRLTFPTVISLYEGTRAGFPLAFGHSYSYVIPRAALIGDAAHRTHPLAGQGVNLGWSDVKILLECLQQCVVEGADLGSLTYLSDYDTQAQRRNVPVQVACDWLNRLYLTTSMPFILMRSFGLNMVDRFTPLKLTVSSFQLVIVEMQLLTNVTILKDASQSNLNSGRAVDSCGNVIQIKLKLNLKAFYILRKKLLILCCHFIMSFAHLFVILSVYLLLLIN</sequence>
<dbReference type="PANTHER" id="PTHR43876:SF7">
    <property type="entry name" value="UBIQUINONE BIOSYNTHESIS MONOOXYGENASE COQ6, MITOCHONDRIAL"/>
    <property type="match status" value="1"/>
</dbReference>
<dbReference type="GO" id="GO:0016705">
    <property type="term" value="F:oxidoreductase activity, acting on paired donors, with incorporation or reduction of molecular oxygen"/>
    <property type="evidence" value="ECO:0007669"/>
    <property type="project" value="InterPro"/>
</dbReference>
<keyword evidence="6" id="KW-0503">Monooxygenase</keyword>
<evidence type="ECO:0000313" key="9">
    <source>
        <dbReference type="EMBL" id="VDN92890.1"/>
    </source>
</evidence>
<dbReference type="InterPro" id="IPR002938">
    <property type="entry name" value="FAD-bd"/>
</dbReference>
<keyword evidence="7" id="KW-0472">Membrane</keyword>
<evidence type="ECO:0000256" key="1">
    <source>
        <dbReference type="ARBA" id="ARBA00001974"/>
    </source>
</evidence>
<feature type="domain" description="FAD-binding" evidence="8">
    <location>
        <begin position="330"/>
        <end position="371"/>
    </location>
</feature>
<evidence type="ECO:0000259" key="8">
    <source>
        <dbReference type="Pfam" id="PF01494"/>
    </source>
</evidence>
<dbReference type="Gene3D" id="3.50.50.60">
    <property type="entry name" value="FAD/NAD(P)-binding domain"/>
    <property type="match status" value="2"/>
</dbReference>
<name>A0A0N4TSQ8_BRUPA</name>
<dbReference type="Proteomes" id="UP000278627">
    <property type="component" value="Unassembled WGS sequence"/>
</dbReference>
<dbReference type="PANTHER" id="PTHR43876">
    <property type="entry name" value="UBIQUINONE BIOSYNTHESIS MONOOXYGENASE COQ6, MITOCHONDRIAL"/>
    <property type="match status" value="1"/>
</dbReference>
<dbReference type="EMBL" id="UZAD01013244">
    <property type="protein sequence ID" value="VDN92890.1"/>
    <property type="molecule type" value="Genomic_DNA"/>
</dbReference>
<organism evidence="11">
    <name type="scientific">Brugia pahangi</name>
    <name type="common">Filarial nematode worm</name>
    <dbReference type="NCBI Taxonomy" id="6280"/>
    <lineage>
        <taxon>Eukaryota</taxon>
        <taxon>Metazoa</taxon>
        <taxon>Ecdysozoa</taxon>
        <taxon>Nematoda</taxon>
        <taxon>Chromadorea</taxon>
        <taxon>Rhabditida</taxon>
        <taxon>Spirurina</taxon>
        <taxon>Spiruromorpha</taxon>
        <taxon>Filarioidea</taxon>
        <taxon>Onchocercidae</taxon>
        <taxon>Brugia</taxon>
    </lineage>
</organism>
<keyword evidence="3" id="KW-0285">Flavoprotein</keyword>
<keyword evidence="7" id="KW-0812">Transmembrane</keyword>
<dbReference type="GO" id="GO:0005739">
    <property type="term" value="C:mitochondrion"/>
    <property type="evidence" value="ECO:0007669"/>
    <property type="project" value="TreeGrafter"/>
</dbReference>
<evidence type="ECO:0000313" key="10">
    <source>
        <dbReference type="Proteomes" id="UP000278627"/>
    </source>
</evidence>
<evidence type="ECO:0000256" key="5">
    <source>
        <dbReference type="ARBA" id="ARBA00023002"/>
    </source>
</evidence>
<dbReference type="GO" id="GO:0071949">
    <property type="term" value="F:FAD binding"/>
    <property type="evidence" value="ECO:0007669"/>
    <property type="project" value="InterPro"/>
</dbReference>
<dbReference type="GO" id="GO:0004497">
    <property type="term" value="F:monooxygenase activity"/>
    <property type="evidence" value="ECO:0007669"/>
    <property type="project" value="UniProtKB-KW"/>
</dbReference>
<evidence type="ECO:0000256" key="7">
    <source>
        <dbReference type="SAM" id="Phobius"/>
    </source>
</evidence>
<evidence type="ECO:0000256" key="6">
    <source>
        <dbReference type="ARBA" id="ARBA00023033"/>
    </source>
</evidence>
<dbReference type="GO" id="GO:0006744">
    <property type="term" value="P:ubiquinone biosynthetic process"/>
    <property type="evidence" value="ECO:0007669"/>
    <property type="project" value="InterPro"/>
</dbReference>
<dbReference type="Pfam" id="PF01494">
    <property type="entry name" value="FAD_binding_3"/>
    <property type="match status" value="1"/>
</dbReference>
<evidence type="ECO:0000256" key="4">
    <source>
        <dbReference type="ARBA" id="ARBA00022827"/>
    </source>
</evidence>
<dbReference type="PROSITE" id="PS01304">
    <property type="entry name" value="UBIH"/>
    <property type="match status" value="1"/>
</dbReference>
<dbReference type="InterPro" id="IPR010971">
    <property type="entry name" value="UbiH/COQ6"/>
</dbReference>
<dbReference type="STRING" id="6280.A0A0N4TSQ8"/>
<reference evidence="11" key="1">
    <citation type="submission" date="2017-02" db="UniProtKB">
        <authorList>
            <consortium name="WormBaseParasite"/>
        </authorList>
    </citation>
    <scope>IDENTIFICATION</scope>
</reference>
<comment type="similarity">
    <text evidence="2">Belongs to the UbiH/COQ6 family.</text>
</comment>
<evidence type="ECO:0000256" key="2">
    <source>
        <dbReference type="ARBA" id="ARBA00005349"/>
    </source>
</evidence>
<dbReference type="PRINTS" id="PR00420">
    <property type="entry name" value="RNGMNOXGNASE"/>
</dbReference>
<comment type="cofactor">
    <cofactor evidence="1">
        <name>FAD</name>
        <dbReference type="ChEBI" id="CHEBI:57692"/>
    </cofactor>
</comment>
<gene>
    <name evidence="9" type="ORF">BPAG_LOCUS11704</name>
</gene>
<dbReference type="InterPro" id="IPR036188">
    <property type="entry name" value="FAD/NAD-bd_sf"/>
</dbReference>